<evidence type="ECO:0000313" key="7">
    <source>
        <dbReference type="Proteomes" id="UP000279236"/>
    </source>
</evidence>
<evidence type="ECO:0000313" key="6">
    <source>
        <dbReference type="EMBL" id="RSH77935.1"/>
    </source>
</evidence>
<keyword evidence="4" id="KW-0999">Mitochondrion inner membrane</keyword>
<proteinExistence type="inferred from homology"/>
<feature type="compositionally biased region" description="Low complexity" evidence="5">
    <location>
        <begin position="83"/>
        <end position="96"/>
    </location>
</feature>
<dbReference type="Pfam" id="PF08583">
    <property type="entry name" value="Cmc1"/>
    <property type="match status" value="1"/>
</dbReference>
<dbReference type="EMBL" id="RSCE01000014">
    <property type="protein sequence ID" value="RSH77935.1"/>
    <property type="molecule type" value="Genomic_DNA"/>
</dbReference>
<comment type="function">
    <text evidence="4">Required for mitochondrial cytochrome c oxidase (COX) assembly and respiration.</text>
</comment>
<reference evidence="6 7" key="1">
    <citation type="submission" date="2018-11" db="EMBL/GenBank/DDBJ databases">
        <title>Genome sequence of Apiotrichum porosum DSM 27194.</title>
        <authorList>
            <person name="Aliyu H."/>
            <person name="Gorte O."/>
            <person name="Ochsenreither K."/>
        </authorList>
    </citation>
    <scope>NUCLEOTIDE SEQUENCE [LARGE SCALE GENOMIC DNA]</scope>
    <source>
        <strain evidence="6 7">DSM 27194</strain>
    </source>
</reference>
<dbReference type="Proteomes" id="UP000279236">
    <property type="component" value="Unassembled WGS sequence"/>
</dbReference>
<sequence length="96" mass="10887">MHAPLGVPERQLACADLIKALHECHNASVWNRFIGGCNDQKQALNMCLRQERVDRTTRNREDSKDRNKKKYDAWDKLKEETTAPDAAPAAEPKAEA</sequence>
<dbReference type="AlphaFoldDB" id="A0A427XGB8"/>
<evidence type="ECO:0000256" key="2">
    <source>
        <dbReference type="ARBA" id="ARBA00023128"/>
    </source>
</evidence>
<dbReference type="GO" id="GO:0005743">
    <property type="term" value="C:mitochondrial inner membrane"/>
    <property type="evidence" value="ECO:0007669"/>
    <property type="project" value="UniProtKB-SubCell"/>
</dbReference>
<dbReference type="GeneID" id="39587551"/>
<comment type="caution">
    <text evidence="6">The sequence shown here is derived from an EMBL/GenBank/DDBJ whole genome shotgun (WGS) entry which is preliminary data.</text>
</comment>
<protein>
    <recommendedName>
        <fullName evidence="4">COX assembly mitochondrial protein</fullName>
    </recommendedName>
</protein>
<keyword evidence="3" id="KW-1015">Disulfide bond</keyword>
<dbReference type="RefSeq" id="XP_028473082.1">
    <property type="nucleotide sequence ID" value="XM_028618715.1"/>
</dbReference>
<dbReference type="STRING" id="105984.A0A427XGB8"/>
<keyword evidence="4" id="KW-0143">Chaperone</keyword>
<evidence type="ECO:0000256" key="3">
    <source>
        <dbReference type="ARBA" id="ARBA00023157"/>
    </source>
</evidence>
<feature type="region of interest" description="Disordered" evidence="5">
    <location>
        <begin position="51"/>
        <end position="96"/>
    </location>
</feature>
<dbReference type="InterPro" id="IPR013892">
    <property type="entry name" value="Cyt_c_biogenesis_Cmc1-like"/>
</dbReference>
<evidence type="ECO:0000256" key="5">
    <source>
        <dbReference type="SAM" id="MobiDB-lite"/>
    </source>
</evidence>
<keyword evidence="2 4" id="KW-0496">Mitochondrion</keyword>
<organism evidence="6 7">
    <name type="scientific">Apiotrichum porosum</name>
    <dbReference type="NCBI Taxonomy" id="105984"/>
    <lineage>
        <taxon>Eukaryota</taxon>
        <taxon>Fungi</taxon>
        <taxon>Dikarya</taxon>
        <taxon>Basidiomycota</taxon>
        <taxon>Agaricomycotina</taxon>
        <taxon>Tremellomycetes</taxon>
        <taxon>Trichosporonales</taxon>
        <taxon>Trichosporonaceae</taxon>
        <taxon>Apiotrichum</taxon>
    </lineage>
</organism>
<evidence type="ECO:0000256" key="1">
    <source>
        <dbReference type="ARBA" id="ARBA00007347"/>
    </source>
</evidence>
<name>A0A427XGB8_9TREE</name>
<dbReference type="PANTHER" id="PTHR22977:SF1">
    <property type="entry name" value="COX ASSEMBLY MITOCHONDRIAL PROTEIN 2 HOMOLOG"/>
    <property type="match status" value="1"/>
</dbReference>
<keyword evidence="7" id="KW-1185">Reference proteome</keyword>
<evidence type="ECO:0000256" key="4">
    <source>
        <dbReference type="RuleBase" id="RU364104"/>
    </source>
</evidence>
<gene>
    <name evidence="6" type="ORF">EHS24_003008</name>
</gene>
<comment type="subcellular location">
    <subcellularLocation>
        <location evidence="4">Mitochondrion inner membrane</location>
    </subcellularLocation>
</comment>
<keyword evidence="4" id="KW-0472">Membrane</keyword>
<accession>A0A427XGB8</accession>
<dbReference type="OrthoDB" id="532630at2759"/>
<feature type="compositionally biased region" description="Basic and acidic residues" evidence="5">
    <location>
        <begin position="51"/>
        <end position="81"/>
    </location>
</feature>
<comment type="similarity">
    <text evidence="1 4">Belongs to the CMC family.</text>
</comment>
<dbReference type="PANTHER" id="PTHR22977">
    <property type="entry name" value="COX ASSEMBLY MITOCHONDRIAL PROTEIN"/>
    <property type="match status" value="1"/>
</dbReference>